<evidence type="ECO:0000256" key="6">
    <source>
        <dbReference type="SAM" id="Phobius"/>
    </source>
</evidence>
<keyword evidence="9" id="KW-1185">Reference proteome</keyword>
<evidence type="ECO:0000259" key="7">
    <source>
        <dbReference type="PROSITE" id="PS50887"/>
    </source>
</evidence>
<evidence type="ECO:0000256" key="5">
    <source>
        <dbReference type="ARBA" id="ARBA00023136"/>
    </source>
</evidence>
<feature type="domain" description="GGDEF" evidence="7">
    <location>
        <begin position="227"/>
        <end position="360"/>
    </location>
</feature>
<feature type="transmembrane region" description="Helical" evidence="6">
    <location>
        <begin position="38"/>
        <end position="56"/>
    </location>
</feature>
<feature type="transmembrane region" description="Helical" evidence="6">
    <location>
        <begin position="158"/>
        <end position="180"/>
    </location>
</feature>
<dbReference type="GO" id="GO:0043709">
    <property type="term" value="P:cell adhesion involved in single-species biofilm formation"/>
    <property type="evidence" value="ECO:0007669"/>
    <property type="project" value="TreeGrafter"/>
</dbReference>
<feature type="transmembrane region" description="Helical" evidence="6">
    <location>
        <begin position="68"/>
        <end position="92"/>
    </location>
</feature>
<proteinExistence type="predicted"/>
<reference evidence="8 9" key="1">
    <citation type="submission" date="2020-08" db="EMBL/GenBank/DDBJ databases">
        <title>Genomic Encyclopedia of Type Strains, Phase IV (KMG-IV): sequencing the most valuable type-strain genomes for metagenomic binning, comparative biology and taxonomic classification.</title>
        <authorList>
            <person name="Goeker M."/>
        </authorList>
    </citation>
    <scope>NUCLEOTIDE SEQUENCE [LARGE SCALE GENOMIC DNA]</scope>
    <source>
        <strain evidence="8 9">DSM 103526</strain>
    </source>
</reference>
<dbReference type="InterPro" id="IPR050469">
    <property type="entry name" value="Diguanylate_Cyclase"/>
</dbReference>
<dbReference type="InterPro" id="IPR000160">
    <property type="entry name" value="GGDEF_dom"/>
</dbReference>
<dbReference type="RefSeq" id="WP_184308917.1">
    <property type="nucleotide sequence ID" value="NZ_JACHEN010000005.1"/>
</dbReference>
<dbReference type="Proteomes" id="UP000579281">
    <property type="component" value="Unassembled WGS sequence"/>
</dbReference>
<keyword evidence="8" id="KW-0808">Transferase</keyword>
<accession>A0A841KXZ1</accession>
<evidence type="ECO:0000313" key="9">
    <source>
        <dbReference type="Proteomes" id="UP000579281"/>
    </source>
</evidence>
<evidence type="ECO:0000256" key="2">
    <source>
        <dbReference type="ARBA" id="ARBA00022475"/>
    </source>
</evidence>
<dbReference type="PANTHER" id="PTHR45138">
    <property type="entry name" value="REGULATORY COMPONENTS OF SENSORY TRANSDUCTION SYSTEM"/>
    <property type="match status" value="1"/>
</dbReference>
<dbReference type="GO" id="GO:0071555">
    <property type="term" value="P:cell wall organization"/>
    <property type="evidence" value="ECO:0007669"/>
    <property type="project" value="InterPro"/>
</dbReference>
<dbReference type="NCBIfam" id="TIGR00254">
    <property type="entry name" value="GGDEF"/>
    <property type="match status" value="1"/>
</dbReference>
<dbReference type="Pfam" id="PF07694">
    <property type="entry name" value="5TM-5TMR_LYT"/>
    <property type="match status" value="1"/>
</dbReference>
<evidence type="ECO:0000256" key="3">
    <source>
        <dbReference type="ARBA" id="ARBA00022692"/>
    </source>
</evidence>
<keyword evidence="3 6" id="KW-0812">Transmembrane</keyword>
<dbReference type="EMBL" id="JACHEN010000005">
    <property type="protein sequence ID" value="MBB6215005.1"/>
    <property type="molecule type" value="Genomic_DNA"/>
</dbReference>
<dbReference type="GO" id="GO:0005886">
    <property type="term" value="C:plasma membrane"/>
    <property type="evidence" value="ECO:0007669"/>
    <property type="project" value="UniProtKB-SubCell"/>
</dbReference>
<evidence type="ECO:0000256" key="4">
    <source>
        <dbReference type="ARBA" id="ARBA00022989"/>
    </source>
</evidence>
<dbReference type="GO" id="GO:1902201">
    <property type="term" value="P:negative regulation of bacterial-type flagellum-dependent cell motility"/>
    <property type="evidence" value="ECO:0007669"/>
    <property type="project" value="TreeGrafter"/>
</dbReference>
<keyword evidence="2" id="KW-1003">Cell membrane</keyword>
<feature type="transmembrane region" description="Helical" evidence="6">
    <location>
        <begin position="5"/>
        <end position="23"/>
    </location>
</feature>
<dbReference type="SMART" id="SM00267">
    <property type="entry name" value="GGDEF"/>
    <property type="match status" value="1"/>
</dbReference>
<dbReference type="GO" id="GO:0052621">
    <property type="term" value="F:diguanylate cyclase activity"/>
    <property type="evidence" value="ECO:0007669"/>
    <property type="project" value="UniProtKB-EC"/>
</dbReference>
<dbReference type="FunFam" id="3.30.70.270:FF:000001">
    <property type="entry name" value="Diguanylate cyclase domain protein"/>
    <property type="match status" value="1"/>
</dbReference>
<dbReference type="InterPro" id="IPR029787">
    <property type="entry name" value="Nucleotide_cyclase"/>
</dbReference>
<evidence type="ECO:0000256" key="1">
    <source>
        <dbReference type="ARBA" id="ARBA00004651"/>
    </source>
</evidence>
<dbReference type="SUPFAM" id="SSF55073">
    <property type="entry name" value="Nucleotide cyclase"/>
    <property type="match status" value="1"/>
</dbReference>
<dbReference type="EC" id="2.7.7.65" evidence="8"/>
<name>A0A841KXZ1_9FIRM</name>
<keyword evidence="4 6" id="KW-1133">Transmembrane helix</keyword>
<keyword evidence="8" id="KW-0548">Nucleotidyltransferase</keyword>
<sequence>MFRDLFINSTILISFVFIGSHIFKEDDLSNNSSITTKALTGIGGGLLGITLILFGVKIEILSTIIDLRYLAIIILIRYVGLLPSVIAAVIMITFRITYFGITKASIFAVISMILTVIGCNIIWRIKEKQFWKWIFMNMYSVVVMSSCMYVLLRNSGKTFVVITSYAAVSMGIGITLYYLLNYVDTVNIHYRKFKEEAKRDYLTGLNNLRQFEYSMNELIYGITTNNEKLSVLIIDVDHFKQVNDTYGHLAGDIVLKEIGKVLLNNCRENDIISRIGGEEFTILLPYCPHKQALEVAERVRSEVQVHQFILPNNTVLSITVSIGVSTYPETVMDPAELIHKADEGLYLAKRSGRNMVCSIQ</sequence>
<comment type="subcellular location">
    <subcellularLocation>
        <location evidence="1">Cell membrane</location>
        <topology evidence="1">Multi-pass membrane protein</topology>
    </subcellularLocation>
</comment>
<dbReference type="GO" id="GO:0000155">
    <property type="term" value="F:phosphorelay sensor kinase activity"/>
    <property type="evidence" value="ECO:0007669"/>
    <property type="project" value="InterPro"/>
</dbReference>
<protein>
    <submittedName>
        <fullName evidence="8">Diguanylate cyclase</fullName>
        <ecNumber evidence="8">2.7.7.65</ecNumber>
    </submittedName>
</protein>
<dbReference type="PANTHER" id="PTHR45138:SF9">
    <property type="entry name" value="DIGUANYLATE CYCLASE DGCM-RELATED"/>
    <property type="match status" value="1"/>
</dbReference>
<dbReference type="InterPro" id="IPR011620">
    <property type="entry name" value="Sig_transdc_His_kinase_LytS_TM"/>
</dbReference>
<dbReference type="Pfam" id="PF00990">
    <property type="entry name" value="GGDEF"/>
    <property type="match status" value="1"/>
</dbReference>
<evidence type="ECO:0000313" key="8">
    <source>
        <dbReference type="EMBL" id="MBB6215005.1"/>
    </source>
</evidence>
<comment type="caution">
    <text evidence="8">The sequence shown here is derived from an EMBL/GenBank/DDBJ whole genome shotgun (WGS) entry which is preliminary data.</text>
</comment>
<dbReference type="Gene3D" id="3.30.70.270">
    <property type="match status" value="1"/>
</dbReference>
<dbReference type="InterPro" id="IPR043128">
    <property type="entry name" value="Rev_trsase/Diguanyl_cyclase"/>
</dbReference>
<keyword evidence="5 6" id="KW-0472">Membrane</keyword>
<gene>
    <name evidence="8" type="ORF">HNQ80_001094</name>
</gene>
<dbReference type="PROSITE" id="PS50887">
    <property type="entry name" value="GGDEF"/>
    <property type="match status" value="1"/>
</dbReference>
<feature type="transmembrane region" description="Helical" evidence="6">
    <location>
        <begin position="130"/>
        <end position="152"/>
    </location>
</feature>
<dbReference type="AlphaFoldDB" id="A0A841KXZ1"/>
<organism evidence="8 9">
    <name type="scientific">Anaerosolibacter carboniphilus</name>
    <dbReference type="NCBI Taxonomy" id="1417629"/>
    <lineage>
        <taxon>Bacteria</taxon>
        <taxon>Bacillati</taxon>
        <taxon>Bacillota</taxon>
        <taxon>Clostridia</taxon>
        <taxon>Peptostreptococcales</taxon>
        <taxon>Thermotaleaceae</taxon>
        <taxon>Anaerosolibacter</taxon>
    </lineage>
</organism>
<feature type="transmembrane region" description="Helical" evidence="6">
    <location>
        <begin position="104"/>
        <end position="123"/>
    </location>
</feature>
<dbReference type="CDD" id="cd01949">
    <property type="entry name" value="GGDEF"/>
    <property type="match status" value="1"/>
</dbReference>